<accession>A0A2N5T405</accession>
<reference evidence="2 3" key="1">
    <citation type="submission" date="2017-11" db="EMBL/GenBank/DDBJ databases">
        <title>De novo assembly and phasing of dikaryotic genomes from two isolates of Puccinia coronata f. sp. avenae, the causal agent of oat crown rust.</title>
        <authorList>
            <person name="Miller M.E."/>
            <person name="Zhang Y."/>
            <person name="Omidvar V."/>
            <person name="Sperschneider J."/>
            <person name="Schwessinger B."/>
            <person name="Raley C."/>
            <person name="Palmer J.M."/>
            <person name="Garnica D."/>
            <person name="Upadhyaya N."/>
            <person name="Rathjen J."/>
            <person name="Taylor J.M."/>
            <person name="Park R.F."/>
            <person name="Dodds P.N."/>
            <person name="Hirsch C.D."/>
            <person name="Kianian S.F."/>
            <person name="Figueroa M."/>
        </authorList>
    </citation>
    <scope>NUCLEOTIDE SEQUENCE [LARGE SCALE GENOMIC DNA]</scope>
    <source>
        <strain evidence="2">12SD80</strain>
    </source>
</reference>
<keyword evidence="1" id="KW-0732">Signal</keyword>
<feature type="signal peptide" evidence="1">
    <location>
        <begin position="1"/>
        <end position="24"/>
    </location>
</feature>
<protein>
    <submittedName>
        <fullName evidence="2">Uncharacterized protein</fullName>
    </submittedName>
</protein>
<gene>
    <name evidence="2" type="ORF">PCASD_18328</name>
</gene>
<dbReference type="EMBL" id="PGCI01000702">
    <property type="protein sequence ID" value="PLW20231.1"/>
    <property type="molecule type" value="Genomic_DNA"/>
</dbReference>
<comment type="caution">
    <text evidence="2">The sequence shown here is derived from an EMBL/GenBank/DDBJ whole genome shotgun (WGS) entry which is preliminary data.</text>
</comment>
<organism evidence="2 3">
    <name type="scientific">Puccinia coronata f. sp. avenae</name>
    <dbReference type="NCBI Taxonomy" id="200324"/>
    <lineage>
        <taxon>Eukaryota</taxon>
        <taxon>Fungi</taxon>
        <taxon>Dikarya</taxon>
        <taxon>Basidiomycota</taxon>
        <taxon>Pucciniomycotina</taxon>
        <taxon>Pucciniomycetes</taxon>
        <taxon>Pucciniales</taxon>
        <taxon>Pucciniaceae</taxon>
        <taxon>Puccinia</taxon>
    </lineage>
</organism>
<evidence type="ECO:0000313" key="2">
    <source>
        <dbReference type="EMBL" id="PLW20231.1"/>
    </source>
</evidence>
<dbReference type="Proteomes" id="UP000235392">
    <property type="component" value="Unassembled WGS sequence"/>
</dbReference>
<sequence length="384" mass="43223">MRSAVSSAIYIFLVTFQLTNFTQGAIPNLVKASRSTAGEITEASESAYYVGQVTSSAKELVYWTPPPTNPLVIEQLAEHQPKIFSSAAGASSSKNPFSASLKVFKGKREKSLKEEQLNSQHFINEMLKLDTPPEYQQHLINYGFQKFLGKPNLFAEEPNLSKTEGEKWLATLEQALQMTKGKRIPDADREIATSALYGLTSIHLRFLRHYGQRIQITRQEDLKLLQKANSMAANIRKTYFGIQGEDEAKLPTFTWQKEILNPSDGFSDGLAAKKSLQELIKHDRDLSNAMSDRIEVSMKATKILQQSFQDYLAPKRVAILAILRYQMSHTSREVERPEDFVKALVNLANSRSLLPHEVKLLEKVQEARRVKSSATLAASNHPQL</sequence>
<name>A0A2N5T405_9BASI</name>
<evidence type="ECO:0000256" key="1">
    <source>
        <dbReference type="SAM" id="SignalP"/>
    </source>
</evidence>
<dbReference type="AlphaFoldDB" id="A0A2N5T405"/>
<evidence type="ECO:0000313" key="3">
    <source>
        <dbReference type="Proteomes" id="UP000235392"/>
    </source>
</evidence>
<proteinExistence type="predicted"/>
<feature type="chain" id="PRO_5014989080" evidence="1">
    <location>
        <begin position="25"/>
        <end position="384"/>
    </location>
</feature>